<dbReference type="Proteomes" id="UP000223906">
    <property type="component" value="Segment"/>
</dbReference>
<gene>
    <name evidence="1" type="ORF">LAV_00131</name>
</gene>
<keyword evidence="2" id="KW-1185">Reference proteome</keyword>
<accession>A0A1W6DXC0</accession>
<organism evidence="1 2">
    <name type="scientific">Sphingobium phage Lacusarx</name>
    <dbReference type="NCBI Taxonomy" id="1980139"/>
    <lineage>
        <taxon>Viruses</taxon>
        <taxon>Duplodnaviria</taxon>
        <taxon>Heunggongvirae</taxon>
        <taxon>Uroviricota</taxon>
        <taxon>Caudoviricetes</taxon>
        <taxon>Lacusarxvirus</taxon>
        <taxon>Lacusarxvirus lacusarx</taxon>
    </lineage>
</organism>
<evidence type="ECO:0000313" key="1">
    <source>
        <dbReference type="EMBL" id="ARK07506.1"/>
    </source>
</evidence>
<name>A0A1W6DXC0_9CAUD</name>
<dbReference type="EMBL" id="KY629563">
    <property type="protein sequence ID" value="ARK07506.1"/>
    <property type="molecule type" value="Genomic_DNA"/>
</dbReference>
<reference evidence="1 2" key="1">
    <citation type="submission" date="2017-02" db="EMBL/GenBank/DDBJ databases">
        <title>The first characterized phage against a member of the ecologically important #sphingomonads reveals high dissimilarity against all other known phages.</title>
        <authorList>
            <person name="Nielsen T.K."/>
            <person name="Carstens A.B."/>
            <person name="Kot W."/>
            <person name="Lametsch R."/>
            <person name="Neve H."/>
            <person name="Hansen L.H."/>
        </authorList>
    </citation>
    <scope>NUCLEOTIDE SEQUENCE [LARGE SCALE GENOMIC DNA]</scope>
</reference>
<dbReference type="Pfam" id="PF19474">
    <property type="entry name" value="DUF6011"/>
    <property type="match status" value="1"/>
</dbReference>
<sequence>MCDASNCNHNVINDELDDSSDSFWAAFGREAPTAEQRAAPMAPLPTSVEDALHYDTCPACRGSKVFRSYTGRVVGDCFKCKGEGRIGYKQSAEKRAAARQSKANRQVAKIEAWIAENKEEYEWLTAAGSRGFQIAANLLFDLAKWGSLTEGKVALIRRFMAEDKQRAEAKAKSVELAKAIDLSKIMEAFETAMANQVKRPLLRLDLFKFAYKPEKGLIYVRLKGEDEDAYMGKIEGGKFFRARECTDEYEQRILDAAADPRAAAIAYGKREGACSVCGRGLTNHASIDDGIGPICAGRMGW</sequence>
<dbReference type="InterPro" id="IPR046053">
    <property type="entry name" value="DUF6011"/>
</dbReference>
<evidence type="ECO:0000313" key="2">
    <source>
        <dbReference type="Proteomes" id="UP000223906"/>
    </source>
</evidence>
<dbReference type="OrthoDB" id="4807at10239"/>
<protein>
    <submittedName>
        <fullName evidence="1">Uncharacterized protein</fullName>
    </submittedName>
</protein>
<proteinExistence type="predicted"/>